<evidence type="ECO:0000313" key="13">
    <source>
        <dbReference type="Proteomes" id="UP001165085"/>
    </source>
</evidence>
<evidence type="ECO:0000259" key="10">
    <source>
        <dbReference type="Pfam" id="PF21192"/>
    </source>
</evidence>
<evidence type="ECO:0000256" key="5">
    <source>
        <dbReference type="ARBA" id="ARBA00022927"/>
    </source>
</evidence>
<dbReference type="GO" id="GO:0015031">
    <property type="term" value="P:protein transport"/>
    <property type="evidence" value="ECO:0007669"/>
    <property type="project" value="UniProtKB-KW"/>
</dbReference>
<reference evidence="13" key="1">
    <citation type="journal article" date="2023" name="Commun. Biol.">
        <title>Genome analysis of Parmales, the sister group of diatoms, reveals the evolutionary specialization of diatoms from phago-mixotrophs to photoautotrophs.</title>
        <authorList>
            <person name="Ban H."/>
            <person name="Sato S."/>
            <person name="Yoshikawa S."/>
            <person name="Yamada K."/>
            <person name="Nakamura Y."/>
            <person name="Ichinomiya M."/>
            <person name="Sato N."/>
            <person name="Blanc-Mathieu R."/>
            <person name="Endo H."/>
            <person name="Kuwata A."/>
            <person name="Ogata H."/>
        </authorList>
    </citation>
    <scope>NUCLEOTIDE SEQUENCE [LARGE SCALE GENOMIC DNA]</scope>
    <source>
        <strain evidence="13">NIES 3701</strain>
    </source>
</reference>
<feature type="domain" description="Nmd3 N-terminal" evidence="9">
    <location>
        <begin position="9"/>
        <end position="246"/>
    </location>
</feature>
<sequence>MSTPLQILCCLCGTPTPPNASATCTSCLSTQSDITRGVNTEVTLHQCRSCQRWFKEENKWLGCDLESRELMGLCLEKTSGLKSKRGTKEEHKIKLTDASWVWTEPHSMRLKVKATIQKEVDGGVILQQSFIITYIVRNQQCPGCQANFTQGAWKHLVQVRQRVGHKRTFLYLEQIILKKQGSKGALSIEVFKDGMDFYFGERGKGERFIDFLENEVPCKVKKSKKLIGTDVKSNISNYKFTSLVEIAPLCKDDLLYLPKGLAKSQSSINRLCLVKNVGEVMQIVDPVTGQIGTISGGDFWGNYFRPLVTAARSRMGRYVVLDQTPVWEEKNNAKRQTSRQKRRVAELTLMKESDMGSSDSQVVVRSHLGYLCKSGDTVLCYNLTDTNIVDDEARENLEKTNMQDVVVVRKLYGGGKGGEEGKKLRNWRLQRLDVEIADDLRGKKEEEKMNVDEEDFLRELESDREMRERVNLYKLSEAKKRTSSSDSESENEEDDQKVQLEELLDSLDLDSKPDADDQMVVGGVPVTLPDFNEDLAYGGQVGLAWEEGARANQDGIGFIDRDEKVEDKTQPVMVQQFGKEFMKGSFKFT</sequence>
<dbReference type="EMBL" id="BRXY01000463">
    <property type="protein sequence ID" value="GMH96219.1"/>
    <property type="molecule type" value="Genomic_DNA"/>
</dbReference>
<comment type="function">
    <text evidence="7">Acts as an adapter for the XPO1/CRM1-mediated export of the 60S ribosomal subunit.</text>
</comment>
<dbReference type="AlphaFoldDB" id="A0A9W7BZ17"/>
<evidence type="ECO:0000256" key="1">
    <source>
        <dbReference type="ARBA" id="ARBA00009794"/>
    </source>
</evidence>
<gene>
    <name evidence="12" type="ORF">TrST_g8692</name>
</gene>
<comment type="subcellular location">
    <subcellularLocation>
        <location evidence="7">Cytoplasm</location>
    </subcellularLocation>
    <subcellularLocation>
        <location evidence="7">Nucleus</location>
    </subcellularLocation>
</comment>
<dbReference type="GO" id="GO:0005737">
    <property type="term" value="C:cytoplasm"/>
    <property type="evidence" value="ECO:0007669"/>
    <property type="project" value="UniProtKB-SubCell"/>
</dbReference>
<dbReference type="InterPro" id="IPR007064">
    <property type="entry name" value="Nmd3_N"/>
</dbReference>
<dbReference type="Pfam" id="PF21193">
    <property type="entry name" value="NMD_SH3"/>
    <property type="match status" value="1"/>
</dbReference>
<keyword evidence="5 7" id="KW-0653">Protein transport</keyword>
<keyword evidence="3 7" id="KW-0813">Transport</keyword>
<dbReference type="PANTHER" id="PTHR12746:SF2">
    <property type="entry name" value="60S RIBOSOMAL EXPORT PROTEIN NMD3"/>
    <property type="match status" value="1"/>
</dbReference>
<dbReference type="Pfam" id="PF04981">
    <property type="entry name" value="NMD3"/>
    <property type="match status" value="1"/>
</dbReference>
<keyword evidence="13" id="KW-1185">Reference proteome</keyword>
<dbReference type="InterPro" id="IPR048899">
    <property type="entry name" value="NMD_SH3"/>
</dbReference>
<proteinExistence type="inferred from homology"/>
<feature type="region of interest" description="Disordered" evidence="8">
    <location>
        <begin position="477"/>
        <end position="497"/>
    </location>
</feature>
<evidence type="ECO:0000256" key="7">
    <source>
        <dbReference type="RuleBase" id="RU364108"/>
    </source>
</evidence>
<feature type="domain" description="60S ribosomal export protein NMD3 SH3" evidence="11">
    <location>
        <begin position="249"/>
        <end position="295"/>
    </location>
</feature>
<organism evidence="12 13">
    <name type="scientific">Triparma strigata</name>
    <dbReference type="NCBI Taxonomy" id="1606541"/>
    <lineage>
        <taxon>Eukaryota</taxon>
        <taxon>Sar</taxon>
        <taxon>Stramenopiles</taxon>
        <taxon>Ochrophyta</taxon>
        <taxon>Bolidophyceae</taxon>
        <taxon>Parmales</taxon>
        <taxon>Triparmaceae</taxon>
        <taxon>Triparma</taxon>
    </lineage>
</organism>
<feature type="domain" description="60S ribosomal export protein NMD3 OB-fold" evidence="10">
    <location>
        <begin position="318"/>
        <end position="410"/>
    </location>
</feature>
<name>A0A9W7BZ17_9STRA</name>
<evidence type="ECO:0000256" key="6">
    <source>
        <dbReference type="ARBA" id="ARBA00023242"/>
    </source>
</evidence>
<keyword evidence="4 7" id="KW-0963">Cytoplasm</keyword>
<evidence type="ECO:0000256" key="3">
    <source>
        <dbReference type="ARBA" id="ARBA00022448"/>
    </source>
</evidence>
<dbReference type="GO" id="GO:0005634">
    <property type="term" value="C:nucleus"/>
    <property type="evidence" value="ECO:0007669"/>
    <property type="project" value="UniProtKB-SubCell"/>
</dbReference>
<protein>
    <recommendedName>
        <fullName evidence="2 7">60S ribosomal export protein NMD3</fullName>
    </recommendedName>
</protein>
<dbReference type="PANTHER" id="PTHR12746">
    <property type="entry name" value="NONSENSE-MEDIATED MRNA DECAY PROTEIN 3"/>
    <property type="match status" value="1"/>
</dbReference>
<dbReference type="OrthoDB" id="203821at2759"/>
<accession>A0A9W7BZ17</accession>
<dbReference type="InterPro" id="IPR048898">
    <property type="entry name" value="OB_NMD3"/>
</dbReference>
<dbReference type="Proteomes" id="UP001165085">
    <property type="component" value="Unassembled WGS sequence"/>
</dbReference>
<evidence type="ECO:0000259" key="9">
    <source>
        <dbReference type="Pfam" id="PF04981"/>
    </source>
</evidence>
<dbReference type="Pfam" id="PF21192">
    <property type="entry name" value="OB_NMD3"/>
    <property type="match status" value="1"/>
</dbReference>
<comment type="caution">
    <text evidence="12">The sequence shown here is derived from an EMBL/GenBank/DDBJ whole genome shotgun (WGS) entry which is preliminary data.</text>
</comment>
<evidence type="ECO:0000259" key="11">
    <source>
        <dbReference type="Pfam" id="PF21193"/>
    </source>
</evidence>
<evidence type="ECO:0000256" key="8">
    <source>
        <dbReference type="SAM" id="MobiDB-lite"/>
    </source>
</evidence>
<dbReference type="GO" id="GO:0000055">
    <property type="term" value="P:ribosomal large subunit export from nucleus"/>
    <property type="evidence" value="ECO:0007669"/>
    <property type="project" value="TreeGrafter"/>
</dbReference>
<evidence type="ECO:0000313" key="12">
    <source>
        <dbReference type="EMBL" id="GMH96219.1"/>
    </source>
</evidence>
<evidence type="ECO:0000256" key="4">
    <source>
        <dbReference type="ARBA" id="ARBA00022490"/>
    </source>
</evidence>
<comment type="similarity">
    <text evidence="1 7">Belongs to the NMD3 family.</text>
</comment>
<keyword evidence="6 7" id="KW-0539">Nucleus</keyword>
<dbReference type="InterPro" id="IPR039768">
    <property type="entry name" value="Nmd3"/>
</dbReference>
<evidence type="ECO:0000256" key="2">
    <source>
        <dbReference type="ARBA" id="ARBA00017035"/>
    </source>
</evidence>
<dbReference type="GO" id="GO:0043023">
    <property type="term" value="F:ribosomal large subunit binding"/>
    <property type="evidence" value="ECO:0007669"/>
    <property type="project" value="InterPro"/>
</dbReference>